<sequence>MVMMDTPEGVVWDRIDPGKDTSYSIVFSHERIPAELPSSSQYYPMKLSNGSSYLCMIPDTSPTKESLSTSSLEVHSRVSSRTTAILHAALNDWCYHQREEWWSYQLCWNTRIVQFHQEVIMMHGDGNTPLVSSAGNKNFFLLGMSPPAEAVELRYGVDPSGERYIYTMYTNGHICDLTKMPRVTEVRLYCAREDDREKLQVVESEVCRYVASVYSGRACVPELRRQIVQSEIRCYNDDNSAGRE</sequence>
<dbReference type="Pfam" id="PF07915">
    <property type="entry name" value="PRKCSH"/>
    <property type="match status" value="1"/>
</dbReference>
<evidence type="ECO:0000256" key="3">
    <source>
        <dbReference type="ARBA" id="ARBA00022824"/>
    </source>
</evidence>
<comment type="subcellular location">
    <subcellularLocation>
        <location evidence="1">Endoplasmic reticulum</location>
    </subcellularLocation>
</comment>
<evidence type="ECO:0000256" key="4">
    <source>
        <dbReference type="ARBA" id="ARBA00023157"/>
    </source>
</evidence>
<name>A0A1X0P339_9TRYP</name>
<dbReference type="GeneID" id="39983159"/>
<dbReference type="PANTHER" id="PTHR15414">
    <property type="entry name" value="OS-9-RELATED"/>
    <property type="match status" value="1"/>
</dbReference>
<accession>A0A1X0P339</accession>
<dbReference type="GO" id="GO:0030970">
    <property type="term" value="P:retrograde protein transport, ER to cytosol"/>
    <property type="evidence" value="ECO:0007669"/>
    <property type="project" value="TreeGrafter"/>
</dbReference>
<evidence type="ECO:0000256" key="1">
    <source>
        <dbReference type="ARBA" id="ARBA00004240"/>
    </source>
</evidence>
<evidence type="ECO:0000256" key="2">
    <source>
        <dbReference type="ARBA" id="ARBA00022729"/>
    </source>
</evidence>
<evidence type="ECO:0000313" key="6">
    <source>
        <dbReference type="EMBL" id="ORC91337.1"/>
    </source>
</evidence>
<keyword evidence="4" id="KW-1015">Disulfide bond</keyword>
<organism evidence="6 7">
    <name type="scientific">Trypanosoma theileri</name>
    <dbReference type="NCBI Taxonomy" id="67003"/>
    <lineage>
        <taxon>Eukaryota</taxon>
        <taxon>Discoba</taxon>
        <taxon>Euglenozoa</taxon>
        <taxon>Kinetoplastea</taxon>
        <taxon>Metakinetoplastina</taxon>
        <taxon>Trypanosomatida</taxon>
        <taxon>Trypanosomatidae</taxon>
        <taxon>Trypanosoma</taxon>
    </lineage>
</organism>
<dbReference type="VEuPathDB" id="TriTrypDB:TM35_000063420"/>
<dbReference type="SUPFAM" id="SSF50911">
    <property type="entry name" value="Mannose 6-phosphate receptor domain"/>
    <property type="match status" value="1"/>
</dbReference>
<dbReference type="InterPro" id="IPR009011">
    <property type="entry name" value="Man6P_isomerase_rcpt-bd_dom_sf"/>
</dbReference>
<dbReference type="AlphaFoldDB" id="A0A1X0P339"/>
<feature type="domain" description="MRH" evidence="5">
    <location>
        <begin position="45"/>
        <end position="221"/>
    </location>
</feature>
<keyword evidence="3" id="KW-0256">Endoplasmic reticulum</keyword>
<protein>
    <recommendedName>
        <fullName evidence="5">MRH domain-containing protein</fullName>
    </recommendedName>
</protein>
<dbReference type="OrthoDB" id="448954at2759"/>
<gene>
    <name evidence="6" type="ORF">TM35_000063420</name>
</gene>
<reference evidence="6 7" key="1">
    <citation type="submission" date="2017-03" db="EMBL/GenBank/DDBJ databases">
        <title>An alternative strategy for trypanosome survival in the mammalian bloodstream revealed through genome and transcriptome analysis of the ubiquitous bovine parasite Trypanosoma (Megatrypanum) theileri.</title>
        <authorList>
            <person name="Kelly S."/>
            <person name="Ivens A."/>
            <person name="Mott A."/>
            <person name="O'Neill E."/>
            <person name="Emms D."/>
            <person name="Macleod O."/>
            <person name="Voorheis P."/>
            <person name="Matthews J."/>
            <person name="Matthews K."/>
            <person name="Carrington M."/>
        </authorList>
    </citation>
    <scope>NUCLEOTIDE SEQUENCE [LARGE SCALE GENOMIC DNA]</scope>
    <source>
        <strain evidence="6">Edinburgh</strain>
    </source>
</reference>
<dbReference type="RefSeq" id="XP_028885403.1">
    <property type="nucleotide sequence ID" value="XM_029023379.1"/>
</dbReference>
<dbReference type="InterPro" id="IPR044865">
    <property type="entry name" value="MRH_dom"/>
</dbReference>
<dbReference type="GO" id="GO:0030968">
    <property type="term" value="P:endoplasmic reticulum unfolded protein response"/>
    <property type="evidence" value="ECO:0007669"/>
    <property type="project" value="InterPro"/>
</dbReference>
<evidence type="ECO:0000259" key="5">
    <source>
        <dbReference type="PROSITE" id="PS51914"/>
    </source>
</evidence>
<dbReference type="InterPro" id="IPR012913">
    <property type="entry name" value="OS9-like_dom"/>
</dbReference>
<dbReference type="PANTHER" id="PTHR15414:SF0">
    <property type="entry name" value="ENDOPLASMIC RETICULUM LECTIN 1"/>
    <property type="match status" value="1"/>
</dbReference>
<comment type="caution">
    <text evidence="6">The sequence shown here is derived from an EMBL/GenBank/DDBJ whole genome shotgun (WGS) entry which is preliminary data.</text>
</comment>
<dbReference type="GO" id="GO:0005788">
    <property type="term" value="C:endoplasmic reticulum lumen"/>
    <property type="evidence" value="ECO:0007669"/>
    <property type="project" value="TreeGrafter"/>
</dbReference>
<dbReference type="EMBL" id="NBCO01000006">
    <property type="protein sequence ID" value="ORC91337.1"/>
    <property type="molecule type" value="Genomic_DNA"/>
</dbReference>
<dbReference type="PROSITE" id="PS51914">
    <property type="entry name" value="MRH"/>
    <property type="match status" value="1"/>
</dbReference>
<proteinExistence type="predicted"/>
<dbReference type="Proteomes" id="UP000192257">
    <property type="component" value="Unassembled WGS sequence"/>
</dbReference>
<keyword evidence="7" id="KW-1185">Reference proteome</keyword>
<dbReference type="STRING" id="67003.A0A1X0P339"/>
<dbReference type="InterPro" id="IPR045149">
    <property type="entry name" value="OS-9-like"/>
</dbReference>
<dbReference type="Gene3D" id="2.70.130.10">
    <property type="entry name" value="Mannose-6-phosphate receptor binding domain"/>
    <property type="match status" value="1"/>
</dbReference>
<keyword evidence="2" id="KW-0732">Signal</keyword>
<evidence type="ECO:0000313" key="7">
    <source>
        <dbReference type="Proteomes" id="UP000192257"/>
    </source>
</evidence>